<comment type="pathway">
    <text evidence="2 11">Carbohydrate biosynthesis; gluconeogenesis.</text>
</comment>
<dbReference type="InterPro" id="IPR029009">
    <property type="entry name" value="ASB_dom_sf"/>
</dbReference>
<dbReference type="GO" id="GO:0051539">
    <property type="term" value="F:4 iron, 4 sulfur cluster binding"/>
    <property type="evidence" value="ECO:0007669"/>
    <property type="project" value="UniProtKB-UniRule"/>
</dbReference>
<keyword evidence="6 11" id="KW-0479">Metal-binding</keyword>
<dbReference type="InterPro" id="IPR002912">
    <property type="entry name" value="ACT_dom"/>
</dbReference>
<evidence type="ECO:0000256" key="2">
    <source>
        <dbReference type="ARBA" id="ARBA00004742"/>
    </source>
</evidence>
<dbReference type="Pfam" id="PF01842">
    <property type="entry name" value="ACT"/>
    <property type="match status" value="1"/>
</dbReference>
<accession>A0AB35U498</accession>
<evidence type="ECO:0000259" key="13">
    <source>
        <dbReference type="PROSITE" id="PS51671"/>
    </source>
</evidence>
<keyword evidence="5 11" id="KW-0004">4Fe-4S</keyword>
<dbReference type="GO" id="GO:0006094">
    <property type="term" value="P:gluconeogenesis"/>
    <property type="evidence" value="ECO:0007669"/>
    <property type="project" value="UniProtKB-UniRule"/>
</dbReference>
<dbReference type="Pfam" id="PF03315">
    <property type="entry name" value="SDH_beta"/>
    <property type="match status" value="1"/>
</dbReference>
<dbReference type="SUPFAM" id="SSF55021">
    <property type="entry name" value="ACT-like"/>
    <property type="match status" value="1"/>
</dbReference>
<evidence type="ECO:0000256" key="8">
    <source>
        <dbReference type="ARBA" id="ARBA00023014"/>
    </source>
</evidence>
<dbReference type="RefSeq" id="WP_108775333.1">
    <property type="nucleotide sequence ID" value="NZ_JALBUR010000008.1"/>
</dbReference>
<keyword evidence="4 11" id="KW-0312">Gluconeogenesis</keyword>
<dbReference type="PROSITE" id="PS51671">
    <property type="entry name" value="ACT"/>
    <property type="match status" value="1"/>
</dbReference>
<dbReference type="InterPro" id="IPR005131">
    <property type="entry name" value="Ser_deHydtase_bsu"/>
</dbReference>
<evidence type="ECO:0000256" key="12">
    <source>
        <dbReference type="RuleBase" id="RU366059"/>
    </source>
</evidence>
<evidence type="ECO:0000256" key="1">
    <source>
        <dbReference type="ARBA" id="ARBA00001966"/>
    </source>
</evidence>
<comment type="cofactor">
    <cofactor evidence="1 12">
        <name>[4Fe-4S] cluster</name>
        <dbReference type="ChEBI" id="CHEBI:49883"/>
    </cofactor>
</comment>
<sequence>MNIFEIIGPVMVGPSSSHTAGAARIGLVSRRLLGEKVVDAVILLHGSFAATGVGHGTDRALIAGLLGMACDDARIPDAFEEARKAGMKVTLGTVDLGEEAHPNSVRLFLKGEYGKKLEIVAASIGGGQIQIREIDGLKTVFSGDYPTLIVENDDRPGEVSAITGMLYEHHINIATVQLDRDSRGGHAVTVIECDQEVPSAALEQLRNHPGILKITYLPVKEETCTVH</sequence>
<dbReference type="Proteomes" id="UP001286174">
    <property type="component" value="Unassembled WGS sequence"/>
</dbReference>
<evidence type="ECO:0000256" key="10">
    <source>
        <dbReference type="ARBA" id="ARBA00049406"/>
    </source>
</evidence>
<organism evidence="14 15">
    <name type="scientific">Grylomicrobium aquisgranensis</name>
    <dbReference type="NCBI Taxonomy" id="2926318"/>
    <lineage>
        <taxon>Bacteria</taxon>
        <taxon>Bacillati</taxon>
        <taxon>Bacillota</taxon>
        <taxon>Erysipelotrichia</taxon>
        <taxon>Erysipelotrichales</taxon>
        <taxon>Erysipelotrichaceae</taxon>
        <taxon>Grylomicrobium</taxon>
    </lineage>
</organism>
<keyword evidence="9 11" id="KW-0456">Lyase</keyword>
<comment type="catalytic activity">
    <reaction evidence="10 11 12">
        <text>L-serine = pyruvate + NH4(+)</text>
        <dbReference type="Rhea" id="RHEA:19169"/>
        <dbReference type="ChEBI" id="CHEBI:15361"/>
        <dbReference type="ChEBI" id="CHEBI:28938"/>
        <dbReference type="ChEBI" id="CHEBI:33384"/>
        <dbReference type="EC" id="4.3.1.17"/>
    </reaction>
</comment>
<dbReference type="GO" id="GO:0046872">
    <property type="term" value="F:metal ion binding"/>
    <property type="evidence" value="ECO:0007669"/>
    <property type="project" value="UniProtKB-UniRule"/>
</dbReference>
<dbReference type="Gene3D" id="3.30.1330.90">
    <property type="entry name" value="D-3-phosphoglycerate dehydrogenase, domain 3"/>
    <property type="match status" value="1"/>
</dbReference>
<dbReference type="Gene3D" id="3.30.70.260">
    <property type="match status" value="1"/>
</dbReference>
<evidence type="ECO:0000256" key="9">
    <source>
        <dbReference type="ARBA" id="ARBA00023239"/>
    </source>
</evidence>
<reference evidence="14 15" key="1">
    <citation type="submission" date="2022-03" db="EMBL/GenBank/DDBJ databases">
        <title>Novel taxa within the pig intestine.</title>
        <authorList>
            <person name="Wylensek D."/>
            <person name="Bishof K."/>
            <person name="Afrizal A."/>
            <person name="Clavel T."/>
        </authorList>
    </citation>
    <scope>NUCLEOTIDE SEQUENCE [LARGE SCALE GENOMIC DNA]</scope>
    <source>
        <strain evidence="14 15">CLA-KB-P133</strain>
    </source>
</reference>
<comment type="caution">
    <text evidence="14">The sequence shown here is derived from an EMBL/GenBank/DDBJ whole genome shotgun (WGS) entry which is preliminary data.</text>
</comment>
<dbReference type="AlphaFoldDB" id="A0AB35U498"/>
<dbReference type="EMBL" id="JALBUR010000008">
    <property type="protein sequence ID" value="MDX8419411.1"/>
    <property type="molecule type" value="Genomic_DNA"/>
</dbReference>
<dbReference type="PANTHER" id="PTHR30182">
    <property type="entry name" value="L-SERINE DEHYDRATASE"/>
    <property type="match status" value="1"/>
</dbReference>
<keyword evidence="15" id="KW-1185">Reference proteome</keyword>
<protein>
    <recommendedName>
        <fullName evidence="11">L-serine deaminase</fullName>
    </recommendedName>
</protein>
<comment type="similarity">
    <text evidence="3 11 12">Belongs to the iron-sulfur dependent L-serine dehydratase family.</text>
</comment>
<evidence type="ECO:0000313" key="15">
    <source>
        <dbReference type="Proteomes" id="UP001286174"/>
    </source>
</evidence>
<dbReference type="PANTHER" id="PTHR30182:SF12">
    <property type="entry name" value="L-SERINE DEHYDRATASE, BETA CHAIN-RELATED"/>
    <property type="match status" value="1"/>
</dbReference>
<evidence type="ECO:0000256" key="5">
    <source>
        <dbReference type="ARBA" id="ARBA00022485"/>
    </source>
</evidence>
<keyword evidence="8 11" id="KW-0411">Iron-sulfur</keyword>
<dbReference type="InterPro" id="IPR045865">
    <property type="entry name" value="ACT-like_dom_sf"/>
</dbReference>
<evidence type="ECO:0000256" key="11">
    <source>
        <dbReference type="PIRNR" id="PIRNR036692"/>
    </source>
</evidence>
<evidence type="ECO:0000256" key="4">
    <source>
        <dbReference type="ARBA" id="ARBA00022432"/>
    </source>
</evidence>
<dbReference type="InterPro" id="IPR051318">
    <property type="entry name" value="Fe-S_L-Ser"/>
</dbReference>
<evidence type="ECO:0000256" key="7">
    <source>
        <dbReference type="ARBA" id="ARBA00023004"/>
    </source>
</evidence>
<evidence type="ECO:0000256" key="6">
    <source>
        <dbReference type="ARBA" id="ARBA00022723"/>
    </source>
</evidence>
<evidence type="ECO:0000313" key="14">
    <source>
        <dbReference type="EMBL" id="MDX8419411.1"/>
    </source>
</evidence>
<proteinExistence type="inferred from homology"/>
<dbReference type="SUPFAM" id="SSF143548">
    <property type="entry name" value="Serine metabolism enzymes domain"/>
    <property type="match status" value="1"/>
</dbReference>
<dbReference type="GO" id="GO:0003941">
    <property type="term" value="F:L-serine ammonia-lyase activity"/>
    <property type="evidence" value="ECO:0007669"/>
    <property type="project" value="UniProtKB-UniRule"/>
</dbReference>
<name>A0AB35U498_9FIRM</name>
<evidence type="ECO:0000256" key="3">
    <source>
        <dbReference type="ARBA" id="ARBA00008636"/>
    </source>
</evidence>
<gene>
    <name evidence="14" type="primary">sdaAB</name>
    <name evidence="14" type="ORF">MOZ60_04795</name>
</gene>
<feature type="domain" description="ACT" evidence="13">
    <location>
        <begin position="147"/>
        <end position="219"/>
    </location>
</feature>
<dbReference type="InterPro" id="IPR004643">
    <property type="entry name" value="Fe-S_L-Ser_bsu"/>
</dbReference>
<dbReference type="CDD" id="cd04903">
    <property type="entry name" value="ACT_LSD"/>
    <property type="match status" value="1"/>
</dbReference>
<dbReference type="NCBIfam" id="TIGR00719">
    <property type="entry name" value="sda_beta"/>
    <property type="match status" value="1"/>
</dbReference>
<keyword evidence="7 11" id="KW-0408">Iron</keyword>
<dbReference type="PIRSF" id="PIRSF036692">
    <property type="entry name" value="SDH_B"/>
    <property type="match status" value="1"/>
</dbReference>